<feature type="compositionally biased region" description="Polar residues" evidence="1">
    <location>
        <begin position="78"/>
        <end position="89"/>
    </location>
</feature>
<evidence type="ECO:0000256" key="1">
    <source>
        <dbReference type="SAM" id="MobiDB-lite"/>
    </source>
</evidence>
<feature type="compositionally biased region" description="Basic residues" evidence="1">
    <location>
        <begin position="123"/>
        <end position="141"/>
    </location>
</feature>
<feature type="region of interest" description="Disordered" evidence="1">
    <location>
        <begin position="20"/>
        <end position="141"/>
    </location>
</feature>
<reference evidence="2" key="1">
    <citation type="submission" date="2021-01" db="EMBL/GenBank/DDBJ databases">
        <authorList>
            <person name="Corre E."/>
            <person name="Pelletier E."/>
            <person name="Niang G."/>
            <person name="Scheremetjew M."/>
            <person name="Finn R."/>
            <person name="Kale V."/>
            <person name="Holt S."/>
            <person name="Cochrane G."/>
            <person name="Meng A."/>
            <person name="Brown T."/>
            <person name="Cohen L."/>
        </authorList>
    </citation>
    <scope>NUCLEOTIDE SEQUENCE</scope>
    <source>
        <strain evidence="2">SAG 11-49</strain>
    </source>
</reference>
<proteinExistence type="predicted"/>
<organism evidence="2">
    <name type="scientific">Chlamydomonas leiostraca</name>
    <dbReference type="NCBI Taxonomy" id="1034604"/>
    <lineage>
        <taxon>Eukaryota</taxon>
        <taxon>Viridiplantae</taxon>
        <taxon>Chlorophyta</taxon>
        <taxon>core chlorophytes</taxon>
        <taxon>Chlorophyceae</taxon>
        <taxon>CS clade</taxon>
        <taxon>Chlamydomonadales</taxon>
        <taxon>Chlamydomonadaceae</taxon>
        <taxon>Chlamydomonas</taxon>
    </lineage>
</organism>
<gene>
    <name evidence="2" type="ORF">CLEI1391_LOCUS12350</name>
</gene>
<dbReference type="EMBL" id="HBFB01022034">
    <property type="protein sequence ID" value="CAD8685472.1"/>
    <property type="molecule type" value="Transcribed_RNA"/>
</dbReference>
<evidence type="ECO:0000313" key="2">
    <source>
        <dbReference type="EMBL" id="CAD8685472.1"/>
    </source>
</evidence>
<accession>A0A7S0RRK6</accession>
<dbReference type="AlphaFoldDB" id="A0A7S0RRK6"/>
<sequence length="141" mass="14882">MELAGMPCMSLLRSMPFSCHKGSHTRAVRGSSCKPATGSSAGNGRAKPSSPRSSNGHAPAVIRSQAAPIKGRHHTRPAQASTANGNLAASDTRHEQQQRPPKAGGGEQGDGSDSPRSSNGNRTHPRHSKQHHKLKRSASWQ</sequence>
<protein>
    <submittedName>
        <fullName evidence="2">Uncharacterized protein</fullName>
    </submittedName>
</protein>
<name>A0A7S0RRK6_9CHLO</name>